<accession>A0A918Z6V8</accession>
<name>A0A918Z6V8_9GAMM</name>
<dbReference type="OrthoDB" id="9800600at2"/>
<comment type="caution">
    <text evidence="3">The sequence shown here is derived from an EMBL/GenBank/DDBJ whole genome shotgun (WGS) entry which is preliminary data.</text>
</comment>
<sequence length="187" mass="20944">MTVSPEPAYGTPVDTDGVRLERLLPGPIERVWHYLTDPDARATWLAAGAMELRVGGRVEHVFRNNTLTQDDDPPPAKYADIADECRFEGRVTACDPPRLLAYTWPEADGDESEVRFELASVGAKVRLVVTHRRLLSAATRLSVAAGWHAHLGVLRARLEGREPEGFWRSFVRLEAEYARRLDGEVAR</sequence>
<evidence type="ECO:0000313" key="3">
    <source>
        <dbReference type="EMBL" id="GHE39368.1"/>
    </source>
</evidence>
<dbReference type="Gene3D" id="3.30.530.20">
    <property type="match status" value="1"/>
</dbReference>
<dbReference type="InterPro" id="IPR023393">
    <property type="entry name" value="START-like_dom_sf"/>
</dbReference>
<dbReference type="SUPFAM" id="SSF55961">
    <property type="entry name" value="Bet v1-like"/>
    <property type="match status" value="1"/>
</dbReference>
<dbReference type="InterPro" id="IPR013538">
    <property type="entry name" value="ASHA1/2-like_C"/>
</dbReference>
<dbReference type="Pfam" id="PF08327">
    <property type="entry name" value="AHSA1"/>
    <property type="match status" value="1"/>
</dbReference>
<reference evidence="3" key="1">
    <citation type="journal article" date="2014" name="Int. J. Syst. Evol. Microbiol.">
        <title>Complete genome sequence of Corynebacterium casei LMG S-19264T (=DSM 44701T), isolated from a smear-ripened cheese.</title>
        <authorList>
            <consortium name="US DOE Joint Genome Institute (JGI-PGF)"/>
            <person name="Walter F."/>
            <person name="Albersmeier A."/>
            <person name="Kalinowski J."/>
            <person name="Ruckert C."/>
        </authorList>
    </citation>
    <scope>NUCLEOTIDE SEQUENCE</scope>
    <source>
        <strain evidence="3">KCTC 32020</strain>
    </source>
</reference>
<dbReference type="EMBL" id="BNCF01000012">
    <property type="protein sequence ID" value="GHE39368.1"/>
    <property type="molecule type" value="Genomic_DNA"/>
</dbReference>
<evidence type="ECO:0000313" key="4">
    <source>
        <dbReference type="Proteomes" id="UP000636453"/>
    </source>
</evidence>
<dbReference type="RefSeq" id="WP_146474111.1">
    <property type="nucleotide sequence ID" value="NZ_BNCF01000012.1"/>
</dbReference>
<dbReference type="Proteomes" id="UP000636453">
    <property type="component" value="Unassembled WGS sequence"/>
</dbReference>
<evidence type="ECO:0000259" key="2">
    <source>
        <dbReference type="Pfam" id="PF08327"/>
    </source>
</evidence>
<keyword evidence="4" id="KW-1185">Reference proteome</keyword>
<comment type="similarity">
    <text evidence="1">Belongs to the AHA1 family.</text>
</comment>
<protein>
    <submittedName>
        <fullName evidence="3">ATPase</fullName>
    </submittedName>
</protein>
<feature type="domain" description="Activator of Hsp90 ATPase homologue 1/2-like C-terminal" evidence="2">
    <location>
        <begin position="27"/>
        <end position="159"/>
    </location>
</feature>
<evidence type="ECO:0000256" key="1">
    <source>
        <dbReference type="ARBA" id="ARBA00006817"/>
    </source>
</evidence>
<gene>
    <name evidence="3" type="ORF">GCM10007167_21900</name>
</gene>
<dbReference type="CDD" id="cd08899">
    <property type="entry name" value="SRPBCC_CalC_Aha1-like_6"/>
    <property type="match status" value="1"/>
</dbReference>
<dbReference type="AlphaFoldDB" id="A0A918Z6V8"/>
<proteinExistence type="inferred from homology"/>
<organism evidence="3 4">
    <name type="scientific">Vulcaniibacterium thermophilum</name>
    <dbReference type="NCBI Taxonomy" id="1169913"/>
    <lineage>
        <taxon>Bacteria</taxon>
        <taxon>Pseudomonadati</taxon>
        <taxon>Pseudomonadota</taxon>
        <taxon>Gammaproteobacteria</taxon>
        <taxon>Lysobacterales</taxon>
        <taxon>Lysobacteraceae</taxon>
        <taxon>Vulcaniibacterium</taxon>
    </lineage>
</organism>
<reference evidence="3" key="2">
    <citation type="submission" date="2020-09" db="EMBL/GenBank/DDBJ databases">
        <authorList>
            <person name="Sun Q."/>
            <person name="Kim S."/>
        </authorList>
    </citation>
    <scope>NUCLEOTIDE SEQUENCE</scope>
    <source>
        <strain evidence="3">KCTC 32020</strain>
    </source>
</reference>